<dbReference type="Gene3D" id="3.40.50.880">
    <property type="match status" value="1"/>
</dbReference>
<sequence>MQQLTEVGQPLASTVRIGFLLSEGFDFYALAAALEPLRIANEVARCEVCQWQIISLGGRPLKASNGISTATVELSQAKPLDILIVCPGDEMRSRTGTPHLRHRVSGPKVRCAAKQMTWWLPTVDDHADLPVGQIKCVHAPASVSEQVKKTLALFPPSTSHLLGVSELATLIGVSRQLLERLFAHRPH</sequence>
<dbReference type="Proteomes" id="UP000050437">
    <property type="component" value="Unassembled WGS sequence"/>
</dbReference>
<dbReference type="EMBL" id="LKKS01000139">
    <property type="protein sequence ID" value="KPM58364.1"/>
    <property type="molecule type" value="Genomic_DNA"/>
</dbReference>
<accession>A0A0N8HDE7</accession>
<gene>
    <name evidence="1" type="ORF">HB13667_28355</name>
</gene>
<name>A0A0N8HDE7_PSEPU</name>
<dbReference type="InterPro" id="IPR029062">
    <property type="entry name" value="Class_I_gatase-like"/>
</dbReference>
<organism evidence="1 2">
    <name type="scientific">Pseudomonas putida</name>
    <name type="common">Arthrobacter siderocapsulatus</name>
    <dbReference type="NCBI Taxonomy" id="303"/>
    <lineage>
        <taxon>Bacteria</taxon>
        <taxon>Pseudomonadati</taxon>
        <taxon>Pseudomonadota</taxon>
        <taxon>Gammaproteobacteria</taxon>
        <taxon>Pseudomonadales</taxon>
        <taxon>Pseudomonadaceae</taxon>
        <taxon>Pseudomonas</taxon>
    </lineage>
</organism>
<dbReference type="SUPFAM" id="SSF52317">
    <property type="entry name" value="Class I glutamine amidotransferase-like"/>
    <property type="match status" value="1"/>
</dbReference>
<dbReference type="AlphaFoldDB" id="A0A0N8HDE7"/>
<evidence type="ECO:0000313" key="1">
    <source>
        <dbReference type="EMBL" id="KPM58364.1"/>
    </source>
</evidence>
<dbReference type="RefSeq" id="WP_015270071.1">
    <property type="nucleotide sequence ID" value="NZ_LKKS01000139.1"/>
</dbReference>
<reference evidence="1 2" key="1">
    <citation type="submission" date="2015-10" db="EMBL/GenBank/DDBJ databases">
        <title>Pseudomonas putida clinical strains.</title>
        <authorList>
            <person name="Molina L."/>
            <person name="Udaondo Z."/>
        </authorList>
    </citation>
    <scope>NUCLEOTIDE SEQUENCE [LARGE SCALE GENOMIC DNA]</scope>
    <source>
        <strain evidence="1 2">HB13667</strain>
    </source>
</reference>
<protein>
    <submittedName>
        <fullName evidence="1">Uncharacterized protein</fullName>
    </submittedName>
</protein>
<dbReference type="GeneID" id="92661070"/>
<comment type="caution">
    <text evidence="1">The sequence shown here is derived from an EMBL/GenBank/DDBJ whole genome shotgun (WGS) entry which is preliminary data.</text>
</comment>
<proteinExistence type="predicted"/>
<evidence type="ECO:0000313" key="2">
    <source>
        <dbReference type="Proteomes" id="UP000050437"/>
    </source>
</evidence>